<dbReference type="Proteomes" id="UP000243499">
    <property type="component" value="Chromosome 7"/>
</dbReference>
<dbReference type="Gramene" id="PVH34963">
    <property type="protein sequence ID" value="PVH34963"/>
    <property type="gene ID" value="PAHAL_7G076800"/>
</dbReference>
<accession>A0A2T8IBB6</accession>
<gene>
    <name evidence="1" type="ORF">PAHAL_7G076800</name>
</gene>
<name>A0A2T8IBB6_9POAL</name>
<protein>
    <submittedName>
        <fullName evidence="1">Uncharacterized protein</fullName>
    </submittedName>
</protein>
<proteinExistence type="predicted"/>
<organism evidence="1">
    <name type="scientific">Panicum hallii</name>
    <dbReference type="NCBI Taxonomy" id="206008"/>
    <lineage>
        <taxon>Eukaryota</taxon>
        <taxon>Viridiplantae</taxon>
        <taxon>Streptophyta</taxon>
        <taxon>Embryophyta</taxon>
        <taxon>Tracheophyta</taxon>
        <taxon>Spermatophyta</taxon>
        <taxon>Magnoliopsida</taxon>
        <taxon>Liliopsida</taxon>
        <taxon>Poales</taxon>
        <taxon>Poaceae</taxon>
        <taxon>PACMAD clade</taxon>
        <taxon>Panicoideae</taxon>
        <taxon>Panicodae</taxon>
        <taxon>Paniceae</taxon>
        <taxon>Panicinae</taxon>
        <taxon>Panicum</taxon>
        <taxon>Panicum sect. Panicum</taxon>
    </lineage>
</organism>
<evidence type="ECO:0000313" key="1">
    <source>
        <dbReference type="EMBL" id="PVH34963.1"/>
    </source>
</evidence>
<sequence length="212" mass="25291">MEALVCGQHTMMLNSSVVEGESYDFLRVGFAPTYNHPLRHIFHLCLNYYVFISPYTLISNPQRTIWIPSFPRTLHDFEEVYRQAMDIFADVTCLIVYVSKIQDREDIRRRPSRHVVLMNERKKFIFIHILDRHLLQNIWEWRLAASHTVAALHVKVNWITDGVTTTDYSQIVFSPYYSEMYEFKGLRNQLHNQRHEIRKLAREGLKERMDTS</sequence>
<dbReference type="AlphaFoldDB" id="A0A2T8IBB6"/>
<reference evidence="1" key="1">
    <citation type="submission" date="2018-04" db="EMBL/GenBank/DDBJ databases">
        <title>WGS assembly of Panicum hallii.</title>
        <authorList>
            <person name="Lovell J."/>
            <person name="Jenkins J."/>
            <person name="Lowry D."/>
            <person name="Mamidi S."/>
            <person name="Sreedasyam A."/>
            <person name="Weng X."/>
            <person name="Barry K."/>
            <person name="Bonette J."/>
            <person name="Campitelli B."/>
            <person name="Daum C."/>
            <person name="Gordon S."/>
            <person name="Gould B."/>
            <person name="Lipzen A."/>
            <person name="Macqueen A."/>
            <person name="Palacio-Mejia J."/>
            <person name="Plott C."/>
            <person name="Shakirov E."/>
            <person name="Shu S."/>
            <person name="Yoshinaga Y."/>
            <person name="Zane M."/>
            <person name="Rokhsar D."/>
            <person name="Grimwood J."/>
            <person name="Schmutz J."/>
            <person name="Juenger T."/>
        </authorList>
    </citation>
    <scope>NUCLEOTIDE SEQUENCE [LARGE SCALE GENOMIC DNA]</scope>
    <source>
        <strain evidence="1">FIL2</strain>
    </source>
</reference>
<dbReference type="EMBL" id="CM008052">
    <property type="protein sequence ID" value="PVH34963.1"/>
    <property type="molecule type" value="Genomic_DNA"/>
</dbReference>